<reference evidence="17" key="2">
    <citation type="submission" date="2015-06" db="UniProtKB">
        <authorList>
            <consortium name="EnsemblProtists"/>
        </authorList>
    </citation>
    <scope>IDENTIFICATION</scope>
    <source>
        <strain evidence="17">Pr102</strain>
    </source>
</reference>
<reference evidence="18" key="1">
    <citation type="journal article" date="2006" name="Science">
        <title>Phytophthora genome sequences uncover evolutionary origins and mechanisms of pathogenesis.</title>
        <authorList>
            <person name="Tyler B.M."/>
            <person name="Tripathy S."/>
            <person name="Zhang X."/>
            <person name="Dehal P."/>
            <person name="Jiang R.H."/>
            <person name="Aerts A."/>
            <person name="Arredondo F.D."/>
            <person name="Baxter L."/>
            <person name="Bensasson D."/>
            <person name="Beynon J.L."/>
            <person name="Chapman J."/>
            <person name="Damasceno C.M."/>
            <person name="Dorrance A.E."/>
            <person name="Dou D."/>
            <person name="Dickerman A.W."/>
            <person name="Dubchak I.L."/>
            <person name="Garbelotto M."/>
            <person name="Gijzen M."/>
            <person name="Gordon S.G."/>
            <person name="Govers F."/>
            <person name="Grunwald N.J."/>
            <person name="Huang W."/>
            <person name="Ivors K.L."/>
            <person name="Jones R.W."/>
            <person name="Kamoun S."/>
            <person name="Krampis K."/>
            <person name="Lamour K.H."/>
            <person name="Lee M.K."/>
            <person name="McDonald W.H."/>
            <person name="Medina M."/>
            <person name="Meijer H.J."/>
            <person name="Nordberg E.K."/>
            <person name="Maclean D.J."/>
            <person name="Ospina-Giraldo M.D."/>
            <person name="Morris P.F."/>
            <person name="Phuntumart V."/>
            <person name="Putnam N.H."/>
            <person name="Rash S."/>
            <person name="Rose J.K."/>
            <person name="Sakihama Y."/>
            <person name="Salamov A.A."/>
            <person name="Savidor A."/>
            <person name="Scheuring C.F."/>
            <person name="Smith B.M."/>
            <person name="Sobral B.W."/>
            <person name="Terry A."/>
            <person name="Torto-Alalibo T.A."/>
            <person name="Win J."/>
            <person name="Xu Z."/>
            <person name="Zhang H."/>
            <person name="Grigoriev I.V."/>
            <person name="Rokhsar D.S."/>
            <person name="Boore J.L."/>
        </authorList>
    </citation>
    <scope>NUCLEOTIDE SEQUENCE [LARGE SCALE GENOMIC DNA]</scope>
    <source>
        <strain evidence="18">Pr102</strain>
    </source>
</reference>
<dbReference type="GO" id="GO:0032580">
    <property type="term" value="C:Golgi cisterna membrane"/>
    <property type="evidence" value="ECO:0007669"/>
    <property type="project" value="UniProtKB-SubCell"/>
</dbReference>
<dbReference type="InterPro" id="IPR050409">
    <property type="entry name" value="E3_ubiq-protein_ligase"/>
</dbReference>
<dbReference type="InParanoid" id="H3GKD6"/>
<protein>
    <recommendedName>
        <fullName evidence="11">E3 ubiquitin-protein ligase HACE1</fullName>
        <ecNumber evidence="4">2.3.2.26</ecNumber>
    </recommendedName>
    <alternativeName>
        <fullName evidence="13">HECT domain and ankyrin repeat-containing E3 ubiquitin-protein ligase 1</fullName>
    </alternativeName>
    <alternativeName>
        <fullName evidence="12">HECT-type E3 ubiquitin transferase HACE1</fullName>
    </alternativeName>
</protein>
<evidence type="ECO:0000256" key="8">
    <source>
        <dbReference type="ARBA" id="ARBA00023034"/>
    </source>
</evidence>
<dbReference type="Proteomes" id="UP000005238">
    <property type="component" value="Unassembled WGS sequence"/>
</dbReference>
<dbReference type="STRING" id="164328.H3GKD6"/>
<evidence type="ECO:0000313" key="18">
    <source>
        <dbReference type="Proteomes" id="UP000005238"/>
    </source>
</evidence>
<evidence type="ECO:0000256" key="3">
    <source>
        <dbReference type="ARBA" id="ARBA00004906"/>
    </source>
</evidence>
<dbReference type="PROSITE" id="PS50237">
    <property type="entry name" value="HECT"/>
    <property type="match status" value="1"/>
</dbReference>
<feature type="region of interest" description="Disordered" evidence="15">
    <location>
        <begin position="1"/>
        <end position="25"/>
    </location>
</feature>
<evidence type="ECO:0000256" key="2">
    <source>
        <dbReference type="ARBA" id="ARBA00004240"/>
    </source>
</evidence>
<evidence type="ECO:0000256" key="9">
    <source>
        <dbReference type="ARBA" id="ARBA00023306"/>
    </source>
</evidence>
<dbReference type="AlphaFoldDB" id="H3GKD6"/>
<keyword evidence="8" id="KW-0333">Golgi apparatus</keyword>
<accession>H3GKD6</accession>
<evidence type="ECO:0000256" key="4">
    <source>
        <dbReference type="ARBA" id="ARBA00012485"/>
    </source>
</evidence>
<dbReference type="Gene3D" id="1.25.40.20">
    <property type="entry name" value="Ankyrin repeat-containing domain"/>
    <property type="match status" value="1"/>
</dbReference>
<evidence type="ECO:0000256" key="14">
    <source>
        <dbReference type="PROSITE-ProRule" id="PRU00104"/>
    </source>
</evidence>
<dbReference type="HOGENOM" id="CLU_009863_0_0_1"/>
<dbReference type="GO" id="GO:0005783">
    <property type="term" value="C:endoplasmic reticulum"/>
    <property type="evidence" value="ECO:0007669"/>
    <property type="project" value="UniProtKB-SubCell"/>
</dbReference>
<keyword evidence="18" id="KW-1185">Reference proteome</keyword>
<evidence type="ECO:0000256" key="6">
    <source>
        <dbReference type="ARBA" id="ARBA00022786"/>
    </source>
</evidence>
<evidence type="ECO:0000256" key="1">
    <source>
        <dbReference type="ARBA" id="ARBA00000885"/>
    </source>
</evidence>
<evidence type="ECO:0000313" key="17">
    <source>
        <dbReference type="EnsemblProtists" id="Phyra76713"/>
    </source>
</evidence>
<feature type="region of interest" description="Disordered" evidence="15">
    <location>
        <begin position="711"/>
        <end position="731"/>
    </location>
</feature>
<dbReference type="SUPFAM" id="SSF56204">
    <property type="entry name" value="Hect, E3 ligase catalytic domain"/>
    <property type="match status" value="2"/>
</dbReference>
<proteinExistence type="predicted"/>
<dbReference type="SMART" id="SM00248">
    <property type="entry name" value="ANK"/>
    <property type="match status" value="3"/>
</dbReference>
<feature type="compositionally biased region" description="Basic and acidic residues" evidence="15">
    <location>
        <begin position="244"/>
        <end position="264"/>
    </location>
</feature>
<evidence type="ECO:0000259" key="16">
    <source>
        <dbReference type="PROSITE" id="PS50237"/>
    </source>
</evidence>
<evidence type="ECO:0000256" key="15">
    <source>
        <dbReference type="SAM" id="MobiDB-lite"/>
    </source>
</evidence>
<evidence type="ECO:0000256" key="10">
    <source>
        <dbReference type="ARBA" id="ARBA00037859"/>
    </source>
</evidence>
<feature type="region of interest" description="Disordered" evidence="15">
    <location>
        <begin position="244"/>
        <end position="273"/>
    </location>
</feature>
<dbReference type="Pfam" id="PF00632">
    <property type="entry name" value="HECT"/>
    <property type="match status" value="1"/>
</dbReference>
<dbReference type="EnsemblProtists" id="Phyra76713">
    <property type="protein sequence ID" value="Phyra76713"/>
    <property type="gene ID" value="Phyra76713"/>
</dbReference>
<dbReference type="InterPro" id="IPR002110">
    <property type="entry name" value="Ankyrin_rpt"/>
</dbReference>
<dbReference type="VEuPathDB" id="FungiDB:KRP23_3811"/>
<dbReference type="Gene3D" id="3.90.1750.10">
    <property type="entry name" value="Hect, E3 ligase catalytic domains"/>
    <property type="match status" value="1"/>
</dbReference>
<dbReference type="InterPro" id="IPR035983">
    <property type="entry name" value="Hect_E3_ubiquitin_ligase"/>
</dbReference>
<comment type="pathway">
    <text evidence="3">Protein modification; protein ubiquitination.</text>
</comment>
<dbReference type="PANTHER" id="PTHR11254">
    <property type="entry name" value="HECT DOMAIN UBIQUITIN-PROTEIN LIGASE"/>
    <property type="match status" value="1"/>
</dbReference>
<comment type="subcellular location">
    <subcellularLocation>
        <location evidence="2">Endoplasmic reticulum</location>
    </subcellularLocation>
    <subcellularLocation>
        <location evidence="10">Golgi apparatus</location>
        <location evidence="10">Golgi stack membrane</location>
    </subcellularLocation>
</comment>
<evidence type="ECO:0000256" key="7">
    <source>
        <dbReference type="ARBA" id="ARBA00022824"/>
    </source>
</evidence>
<dbReference type="VEuPathDB" id="FungiDB:KRP22_2947"/>
<feature type="compositionally biased region" description="Basic residues" evidence="15">
    <location>
        <begin position="1"/>
        <end position="13"/>
    </location>
</feature>
<keyword evidence="6 14" id="KW-0833">Ubl conjugation pathway</keyword>
<keyword evidence="9" id="KW-0131">Cell cycle</keyword>
<evidence type="ECO:0000256" key="11">
    <source>
        <dbReference type="ARBA" id="ARBA00040370"/>
    </source>
</evidence>
<dbReference type="PANTHER" id="PTHR11254:SF440">
    <property type="entry name" value="E3 UBIQUITIN-PROTEIN LIGASE NEDD-4"/>
    <property type="match status" value="1"/>
</dbReference>
<dbReference type="GO" id="GO:0061630">
    <property type="term" value="F:ubiquitin protein ligase activity"/>
    <property type="evidence" value="ECO:0007669"/>
    <property type="project" value="UniProtKB-EC"/>
</dbReference>
<dbReference type="Gene3D" id="3.30.2410.10">
    <property type="entry name" value="Hect, E3 ligase catalytic domain"/>
    <property type="match status" value="1"/>
</dbReference>
<keyword evidence="5" id="KW-0808">Transferase</keyword>
<evidence type="ECO:0000256" key="13">
    <source>
        <dbReference type="ARBA" id="ARBA00042378"/>
    </source>
</evidence>
<dbReference type="EC" id="2.3.2.26" evidence="4"/>
<dbReference type="InterPro" id="IPR000569">
    <property type="entry name" value="HECT_dom"/>
</dbReference>
<feature type="domain" description="HECT" evidence="16">
    <location>
        <begin position="823"/>
        <end position="920"/>
    </location>
</feature>
<evidence type="ECO:0000256" key="5">
    <source>
        <dbReference type="ARBA" id="ARBA00022679"/>
    </source>
</evidence>
<feature type="active site" description="Glycyl thioester intermediate" evidence="14">
    <location>
        <position position="887"/>
    </location>
</feature>
<dbReference type="SUPFAM" id="SSF48403">
    <property type="entry name" value="Ankyrin repeat"/>
    <property type="match status" value="1"/>
</dbReference>
<organism evidence="17 18">
    <name type="scientific">Phytophthora ramorum</name>
    <name type="common">Sudden oak death agent</name>
    <dbReference type="NCBI Taxonomy" id="164328"/>
    <lineage>
        <taxon>Eukaryota</taxon>
        <taxon>Sar</taxon>
        <taxon>Stramenopiles</taxon>
        <taxon>Oomycota</taxon>
        <taxon>Peronosporomycetes</taxon>
        <taxon>Peronosporales</taxon>
        <taxon>Peronosporaceae</taxon>
        <taxon>Phytophthora</taxon>
    </lineage>
</organism>
<keyword evidence="7" id="KW-0256">Endoplasmic reticulum</keyword>
<dbReference type="OMA" id="MDLYAFA"/>
<dbReference type="InterPro" id="IPR036770">
    <property type="entry name" value="Ankyrin_rpt-contain_sf"/>
</dbReference>
<name>H3GKD6_PHYRM</name>
<sequence>MSSARRRAPRRPNKPSSAAFKPPAPSASDLLVSAIQRDDLAALSPLLQAPETDVNHRSWQGDAPLVEACRYARLDMAALLLAQRQTDANVASSNRTANRAGLTPLVAACMALAPQVVVILLSQSQKRVNLLKPFGRVNAFTVCLLFCVANGRSDAQNDTALQILHQLLTYAMQHGQLSKVLAAKPDNVNSLLHVAAALANWKALKMLREFDVDFSARNAVEHSALHVLELNAFQARSLQFCEPPRREVETGRKRKKSDGEKETMQEPQSEAGIGAIFSRKGDEGVRGLYIKALVLAEVGLVAILNEQSVLAGDDGEEKKSVPADRQQPLELSHEAFKLILDGMLSYNSLSRRVKVWTLVLMQLLAPYAGGSPLTVDTHPVMEECGQLQFFERITGLLYRSGTKLVFCIFDRTDIEDDESYDEEIEFHLLISLFELFLQFFAPYACTIRDGRNTDALGVAESFQRSIQPVKQLWQLVNAALGCVDDAIATPQRFSLLLHLLQVFEQLEAAFVSDEVAALTKLFKVLDRFVKQEAKKKRMKTFAAEQTHLLQTIATSFPMPSTFTEKVLPLKDSVDVLIRSDPKVLGMDLYAFASIPGLIRLEHKVDYLAMLAEERSGSVSVSISRASEANYVDFILQQILSTSASNLKGEMNVTLVNEPGVGVGVTREFFQIVQRCFFRPGSTGSSQAHASAGVQPAPHVLEIGSQWLQLARSQSPRHGNKKATENDGVGRSKRSGGFAELFPLFDFVDKQRRGMLAIAPRPVYVSKQVIDAKRGKSNLSLTQDDVLVDPSDVDALKKVYLCIGRLMGLAIRNHQPLAADFPLYFWEVAESFDQETRSKLLTFWSGSSLPPIFGFDSKYRSMSADTACWYIDVDTRMKPSFCPMANTCDRRLILPEYPTSAALKEKLLIALEHGSVGYDRM</sequence>
<dbReference type="SMART" id="SM00119">
    <property type="entry name" value="HECTc"/>
    <property type="match status" value="1"/>
</dbReference>
<dbReference type="eggNOG" id="KOG0940">
    <property type="taxonomic scope" value="Eukaryota"/>
</dbReference>
<evidence type="ECO:0000256" key="12">
    <source>
        <dbReference type="ARBA" id="ARBA00041409"/>
    </source>
</evidence>
<comment type="catalytic activity">
    <reaction evidence="1">
        <text>S-ubiquitinyl-[E2 ubiquitin-conjugating enzyme]-L-cysteine + [acceptor protein]-L-lysine = [E2 ubiquitin-conjugating enzyme]-L-cysteine + N(6)-ubiquitinyl-[acceptor protein]-L-lysine.</text>
        <dbReference type="EC" id="2.3.2.26"/>
    </reaction>
</comment>
<dbReference type="EMBL" id="DS566017">
    <property type="status" value="NOT_ANNOTATED_CDS"/>
    <property type="molecule type" value="Genomic_DNA"/>
</dbReference>